<feature type="region of interest" description="Disordered" evidence="3">
    <location>
        <begin position="622"/>
        <end position="641"/>
    </location>
</feature>
<dbReference type="EC" id="2.7.7.65" evidence="1"/>
<accession>A0A370XAE6</accession>
<feature type="transmembrane region" description="Helical" evidence="4">
    <location>
        <begin position="340"/>
        <end position="358"/>
    </location>
</feature>
<evidence type="ECO:0000259" key="5">
    <source>
        <dbReference type="PROSITE" id="PS50887"/>
    </source>
</evidence>
<dbReference type="SUPFAM" id="SSF55073">
    <property type="entry name" value="Nucleotide cyclase"/>
    <property type="match status" value="1"/>
</dbReference>
<dbReference type="Pfam" id="PF07695">
    <property type="entry name" value="7TMR-DISM_7TM"/>
    <property type="match status" value="1"/>
</dbReference>
<keyword evidence="4" id="KW-0472">Membrane</keyword>
<comment type="caution">
    <text evidence="6">The sequence shown here is derived from an EMBL/GenBank/DDBJ whole genome shotgun (WGS) entry which is preliminary data.</text>
</comment>
<feature type="transmembrane region" description="Helical" evidence="4">
    <location>
        <begin position="397"/>
        <end position="417"/>
    </location>
</feature>
<dbReference type="EMBL" id="QRBF01000002">
    <property type="protein sequence ID" value="RDS85240.1"/>
    <property type="molecule type" value="Genomic_DNA"/>
</dbReference>
<dbReference type="Pfam" id="PF00990">
    <property type="entry name" value="GGDEF"/>
    <property type="match status" value="1"/>
</dbReference>
<sequence>MVVERRCHKPSSLSLNRDRQRHPVFSYPAGSKFVAQELQGRCYHPLTQTGRGAALRHHTHAPEFASSRSLGRGWAGLLLFLVSMLVGSACRAEQPFPLFGPAAQEPSLTTYKAAPGEQAPQSYAELNAWLAQRTQVPQVSMLGGSFWLVSPFSPTQRDSDWVVAFDNTYYGHAHIVVLGDDGLHQTFDTGSDLGTSDVPRGAAAVTLAPGHHYAVIIHVTSTFFTAMPRIDVQTRTQFRKRRINESALMLGSLGVLFGLGVFILFVGLWIRDRSYTLYGCQALILVLGWGFFFDLPQTWLGISTGPINFTQWFILLPVVHARFTIRFLDLWRHAPQMARVGHGIVAASIIALPFSLFFPSLAFLIATFAVSIIVFYSACMGWWALVRGVRRARFFTLAYMAVVIPGMIILPVNFGLVPSAVDNADLLTLMGNSCEAMLLAFALADHVKLVEDGRERFRRGMQEAIAKASIDALTGLGNRLAFNVMIEEITRRENSDPAQGTWQIAMIDLDGLKLVNDSQGHERGDELLQKVGEGLARLGDLIRAFRLGGDEFAVIAYGDELSQQRLARSLAELDKSLCESDFLGAGVSYGICSAPVDQRRFSNADFAELVREADRSMYAHKSRRRMERVAEQPLPEVGSGD</sequence>
<feature type="transmembrane region" description="Helical" evidence="4">
    <location>
        <begin position="247"/>
        <end position="268"/>
    </location>
</feature>
<evidence type="ECO:0000256" key="1">
    <source>
        <dbReference type="ARBA" id="ARBA00012528"/>
    </source>
</evidence>
<dbReference type="GO" id="GO:0043709">
    <property type="term" value="P:cell adhesion involved in single-species biofilm formation"/>
    <property type="evidence" value="ECO:0007669"/>
    <property type="project" value="TreeGrafter"/>
</dbReference>
<dbReference type="InterPro" id="IPR011623">
    <property type="entry name" value="7TMR_DISM_rcpt_extracell_dom1"/>
</dbReference>
<proteinExistence type="predicted"/>
<dbReference type="NCBIfam" id="TIGR00254">
    <property type="entry name" value="GGDEF"/>
    <property type="match status" value="1"/>
</dbReference>
<dbReference type="AlphaFoldDB" id="A0A370XAE6"/>
<evidence type="ECO:0000313" key="6">
    <source>
        <dbReference type="EMBL" id="RDS85240.1"/>
    </source>
</evidence>
<dbReference type="Gene3D" id="3.30.70.270">
    <property type="match status" value="1"/>
</dbReference>
<feature type="transmembrane region" description="Helical" evidence="4">
    <location>
        <begin position="299"/>
        <end position="319"/>
    </location>
</feature>
<dbReference type="SMART" id="SM00267">
    <property type="entry name" value="GGDEF"/>
    <property type="match status" value="1"/>
</dbReference>
<dbReference type="PANTHER" id="PTHR45138:SF9">
    <property type="entry name" value="DIGUANYLATE CYCLASE DGCM-RELATED"/>
    <property type="match status" value="1"/>
</dbReference>
<evidence type="ECO:0000256" key="3">
    <source>
        <dbReference type="SAM" id="MobiDB-lite"/>
    </source>
</evidence>
<dbReference type="InterPro" id="IPR050469">
    <property type="entry name" value="Diguanylate_Cyclase"/>
</dbReference>
<evidence type="ECO:0000256" key="4">
    <source>
        <dbReference type="SAM" id="Phobius"/>
    </source>
</evidence>
<evidence type="ECO:0000313" key="7">
    <source>
        <dbReference type="Proteomes" id="UP000255334"/>
    </source>
</evidence>
<feature type="transmembrane region" description="Helical" evidence="4">
    <location>
        <begin position="364"/>
        <end position="385"/>
    </location>
</feature>
<dbReference type="Proteomes" id="UP000255334">
    <property type="component" value="Unassembled WGS sequence"/>
</dbReference>
<dbReference type="InterPro" id="IPR029787">
    <property type="entry name" value="Nucleotide_cyclase"/>
</dbReference>
<dbReference type="InterPro" id="IPR000160">
    <property type="entry name" value="GGDEF_dom"/>
</dbReference>
<feature type="domain" description="GGDEF" evidence="5">
    <location>
        <begin position="500"/>
        <end position="633"/>
    </location>
</feature>
<dbReference type="PROSITE" id="PS50887">
    <property type="entry name" value="GGDEF"/>
    <property type="match status" value="1"/>
</dbReference>
<reference evidence="6 7" key="1">
    <citation type="submission" date="2018-07" db="EMBL/GenBank/DDBJ databases">
        <title>Dyella monticola sp. nov. and Dyella psychrodurans sp. nov. isolated from monsoon evergreen broad-leaved forest soil of Dinghu Mountain, China.</title>
        <authorList>
            <person name="Gao Z."/>
            <person name="Qiu L."/>
        </authorList>
    </citation>
    <scope>NUCLEOTIDE SEQUENCE [LARGE SCALE GENOMIC DNA]</scope>
    <source>
        <strain evidence="6 7">4MSK11</strain>
    </source>
</reference>
<feature type="transmembrane region" description="Helical" evidence="4">
    <location>
        <begin position="275"/>
        <end position="293"/>
    </location>
</feature>
<protein>
    <recommendedName>
        <fullName evidence="1">diguanylate cyclase</fullName>
        <ecNumber evidence="1">2.7.7.65</ecNumber>
    </recommendedName>
</protein>
<dbReference type="CDD" id="cd01949">
    <property type="entry name" value="GGDEF"/>
    <property type="match status" value="1"/>
</dbReference>
<organism evidence="6 7">
    <name type="scientific">Dyella psychrodurans</name>
    <dbReference type="NCBI Taxonomy" id="1927960"/>
    <lineage>
        <taxon>Bacteria</taxon>
        <taxon>Pseudomonadati</taxon>
        <taxon>Pseudomonadota</taxon>
        <taxon>Gammaproteobacteria</taxon>
        <taxon>Lysobacterales</taxon>
        <taxon>Rhodanobacteraceae</taxon>
        <taxon>Dyella</taxon>
    </lineage>
</organism>
<gene>
    <name evidence="6" type="ORF">DWU99_06795</name>
</gene>
<dbReference type="GO" id="GO:0005886">
    <property type="term" value="C:plasma membrane"/>
    <property type="evidence" value="ECO:0007669"/>
    <property type="project" value="TreeGrafter"/>
</dbReference>
<dbReference type="PANTHER" id="PTHR45138">
    <property type="entry name" value="REGULATORY COMPONENTS OF SENSORY TRANSDUCTION SYSTEM"/>
    <property type="match status" value="1"/>
</dbReference>
<evidence type="ECO:0000256" key="2">
    <source>
        <dbReference type="ARBA" id="ARBA00034247"/>
    </source>
</evidence>
<name>A0A370XAE6_9GAMM</name>
<keyword evidence="4" id="KW-1133">Transmembrane helix</keyword>
<dbReference type="InterPro" id="IPR043128">
    <property type="entry name" value="Rev_trsase/Diguanyl_cyclase"/>
</dbReference>
<keyword evidence="7" id="KW-1185">Reference proteome</keyword>
<comment type="catalytic activity">
    <reaction evidence="2">
        <text>2 GTP = 3',3'-c-di-GMP + 2 diphosphate</text>
        <dbReference type="Rhea" id="RHEA:24898"/>
        <dbReference type="ChEBI" id="CHEBI:33019"/>
        <dbReference type="ChEBI" id="CHEBI:37565"/>
        <dbReference type="ChEBI" id="CHEBI:58805"/>
        <dbReference type="EC" id="2.7.7.65"/>
    </reaction>
</comment>
<dbReference type="GO" id="GO:0052621">
    <property type="term" value="F:diguanylate cyclase activity"/>
    <property type="evidence" value="ECO:0007669"/>
    <property type="project" value="UniProtKB-EC"/>
</dbReference>
<dbReference type="GO" id="GO:1902201">
    <property type="term" value="P:negative regulation of bacterial-type flagellum-dependent cell motility"/>
    <property type="evidence" value="ECO:0007669"/>
    <property type="project" value="TreeGrafter"/>
</dbReference>
<keyword evidence="4" id="KW-0812">Transmembrane</keyword>